<dbReference type="InterPro" id="IPR016470">
    <property type="entry name" value="Phycobilisome"/>
</dbReference>
<accession>A0A2W1JKQ1</accession>
<dbReference type="Pfam" id="PF00427">
    <property type="entry name" value="PBS_linker_poly"/>
    <property type="match status" value="1"/>
</dbReference>
<feature type="region of interest" description="Disordered" evidence="7">
    <location>
        <begin position="188"/>
        <end position="213"/>
    </location>
</feature>
<reference evidence="9 10" key="1">
    <citation type="journal article" date="2018" name="Sci. Rep.">
        <title>A novel species of the marine cyanobacterium Acaryochloris with a unique pigment content and lifestyle.</title>
        <authorList>
            <person name="Partensky F."/>
            <person name="Six C."/>
            <person name="Ratin M."/>
            <person name="Garczarek L."/>
            <person name="Vaulot D."/>
            <person name="Probert I."/>
            <person name="Calteau A."/>
            <person name="Gourvil P."/>
            <person name="Marie D."/>
            <person name="Grebert T."/>
            <person name="Bouchier C."/>
            <person name="Le Panse S."/>
            <person name="Gachenot M."/>
            <person name="Rodriguez F."/>
            <person name="Garrido J.L."/>
        </authorList>
    </citation>
    <scope>NUCLEOTIDE SEQUENCE [LARGE SCALE GENOMIC DNA]</scope>
    <source>
        <strain evidence="9 10">RCC1774</strain>
    </source>
</reference>
<keyword evidence="10" id="KW-1185">Reference proteome</keyword>
<dbReference type="Gene3D" id="1.10.3130.20">
    <property type="entry name" value="Phycobilisome linker domain"/>
    <property type="match status" value="1"/>
</dbReference>
<evidence type="ECO:0000256" key="7">
    <source>
        <dbReference type="SAM" id="MobiDB-lite"/>
    </source>
</evidence>
<dbReference type="InterPro" id="IPR038255">
    <property type="entry name" value="PBS_linker_sf"/>
</dbReference>
<keyword evidence="5" id="KW-0472">Membrane</keyword>
<comment type="similarity">
    <text evidence="6">Belongs to the phycobilisome linker protein family.</text>
</comment>
<organism evidence="9 10">
    <name type="scientific">Acaryochloris thomasi RCC1774</name>
    <dbReference type="NCBI Taxonomy" id="1764569"/>
    <lineage>
        <taxon>Bacteria</taxon>
        <taxon>Bacillati</taxon>
        <taxon>Cyanobacteriota</taxon>
        <taxon>Cyanophyceae</taxon>
        <taxon>Acaryochloridales</taxon>
        <taxon>Acaryochloridaceae</taxon>
        <taxon>Acaryochloris</taxon>
        <taxon>Acaryochloris thomasi</taxon>
    </lineage>
</organism>
<dbReference type="GO" id="GO:0012505">
    <property type="term" value="C:endomembrane system"/>
    <property type="evidence" value="ECO:0007669"/>
    <property type="project" value="UniProtKB-SubCell"/>
</dbReference>
<evidence type="ECO:0000256" key="6">
    <source>
        <dbReference type="PROSITE-ProRule" id="PRU00775"/>
    </source>
</evidence>
<gene>
    <name evidence="9" type="primary">cpcG_4</name>
    <name evidence="9" type="ORF">C1752_09143</name>
</gene>
<proteinExistence type="inferred from homology"/>
<dbReference type="AlphaFoldDB" id="A0A2W1JKQ1"/>
<evidence type="ECO:0000256" key="4">
    <source>
        <dbReference type="ARBA" id="ARBA00023078"/>
    </source>
</evidence>
<dbReference type="GO" id="GO:0015979">
    <property type="term" value="P:photosynthesis"/>
    <property type="evidence" value="ECO:0007669"/>
    <property type="project" value="InterPro"/>
</dbReference>
<dbReference type="PIRSF" id="PIRSF005898">
    <property type="entry name" value="Phycobilisome_CpeC/CpcI"/>
    <property type="match status" value="1"/>
</dbReference>
<feature type="domain" description="PBS-linker" evidence="8">
    <location>
        <begin position="12"/>
        <end position="195"/>
    </location>
</feature>
<dbReference type="RefSeq" id="WP_110988690.1">
    <property type="nucleotide sequence ID" value="NZ_CAWNWM010000028.1"/>
</dbReference>
<evidence type="ECO:0000256" key="2">
    <source>
        <dbReference type="ARBA" id="ARBA00022549"/>
    </source>
</evidence>
<keyword evidence="2" id="KW-0042">Antenna complex</keyword>
<comment type="caution">
    <text evidence="9">The sequence shown here is derived from an EMBL/GenBank/DDBJ whole genome shotgun (WGS) entry which is preliminary data.</text>
</comment>
<keyword evidence="4" id="KW-0793">Thylakoid</keyword>
<evidence type="ECO:0000256" key="3">
    <source>
        <dbReference type="ARBA" id="ARBA00022738"/>
    </source>
</evidence>
<evidence type="ECO:0000256" key="5">
    <source>
        <dbReference type="ARBA" id="ARBA00023136"/>
    </source>
</evidence>
<dbReference type="OrthoDB" id="448032at2"/>
<sequence>MPLPLLEYSPTSQNTRVSSRFDVPGDEQPRVFSTDDLFEPSDIETLIEAAYLQLFHEQQMLDFNRQTTLESQLKTGQITVKDFIRGLATSDSFRRLNFDVNNNYRFSELCVQRILGRQVYSDRETIAWSIVLANKGLNGFINALLESDEYLDNFGEYTVPYQRRRVLQQRAEGEVTFAHMPRYGTDYRNQQASAERSNRSQRSAAKSKKKTTTRILNFMTRATRVGASR</sequence>
<protein>
    <submittedName>
        <fullName evidence="9">Phycobilisome rod-core linker polypeptide CpcG</fullName>
    </submittedName>
</protein>
<dbReference type="EMBL" id="PQWO01000028">
    <property type="protein sequence ID" value="PZD70774.1"/>
    <property type="molecule type" value="Genomic_DNA"/>
</dbReference>
<evidence type="ECO:0000256" key="1">
    <source>
        <dbReference type="ARBA" id="ARBA00004308"/>
    </source>
</evidence>
<dbReference type="PANTHER" id="PTHR34011">
    <property type="entry name" value="PHYCOBILISOME 32.1 KDA LINKER POLYPEPTIDE, PHYCOCYANIN-ASSOCIATED, ROD 2-RELATED"/>
    <property type="match status" value="1"/>
</dbReference>
<dbReference type="InterPro" id="IPR001297">
    <property type="entry name" value="PBS_linker_dom"/>
</dbReference>
<evidence type="ECO:0000313" key="9">
    <source>
        <dbReference type="EMBL" id="PZD70774.1"/>
    </source>
</evidence>
<dbReference type="PROSITE" id="PS51445">
    <property type="entry name" value="PBS_LINKER"/>
    <property type="match status" value="1"/>
</dbReference>
<evidence type="ECO:0000259" key="8">
    <source>
        <dbReference type="PROSITE" id="PS51445"/>
    </source>
</evidence>
<name>A0A2W1JKQ1_9CYAN</name>
<comment type="subcellular location">
    <subcellularLocation>
        <location evidence="1">Endomembrane system</location>
    </subcellularLocation>
</comment>
<dbReference type="GO" id="GO:0030089">
    <property type="term" value="C:phycobilisome"/>
    <property type="evidence" value="ECO:0007669"/>
    <property type="project" value="UniProtKB-UniRule"/>
</dbReference>
<keyword evidence="3 6" id="KW-0605">Phycobilisome</keyword>
<evidence type="ECO:0000313" key="10">
    <source>
        <dbReference type="Proteomes" id="UP000248857"/>
    </source>
</evidence>
<dbReference type="Proteomes" id="UP000248857">
    <property type="component" value="Unassembled WGS sequence"/>
</dbReference>